<name>A0ACB7EPG7_NIBAL</name>
<keyword evidence="2" id="KW-1185">Reference proteome</keyword>
<sequence length="514" mass="59054">MDSTDFKDAIARTLMGLSERDFCQFCVNVQKRSKEPIMSCWMDRTDFTDVLVSKYSKFAALHLTLQILTKIGCHMHAKRLADDTDVYYSMADLTHFVDRYRTYLILRVRKAEPILDELLTKAVIQQESCDEIKALPTSAEQMRKLFDCLTDAGDGDKDILLNIIEKLEPDVIWSLTYRLRSTAGNYECSVSGLRWVCKEKVSFKYQFGSWEEHMERIETMQYMAGGPLLDITVIAGKFEEVYLPHWICTDDNPTILGKFAVLHIDTCGDVVEQVSEVTPSHVKLLQPVFSPRGVLVKAGFPVKINCKVLIYKTNKAFLTLHVYLIPHDPALQEAIKKQASSMGYKMIEKPHPEKSMKMRDRFILTADKDGAEIFPETLKLVYESSDPNYFEVFIESPESNFQLTLRHKTETGPVWTRVIRKNKELGRVRPKLVERISRQVIKQLLDDLLEDGVLNDEEKDSILQENSTNSDRARCLIDMVKHKGQEACRKLFTHLQKRDPTLCAELELPTSLPV</sequence>
<dbReference type="EMBL" id="CM024791">
    <property type="protein sequence ID" value="KAG8004100.1"/>
    <property type="molecule type" value="Genomic_DNA"/>
</dbReference>
<protein>
    <submittedName>
        <fullName evidence="1">Uncharacterized protein</fullName>
    </submittedName>
</protein>
<comment type="caution">
    <text evidence="1">The sequence shown here is derived from an EMBL/GenBank/DDBJ whole genome shotgun (WGS) entry which is preliminary data.</text>
</comment>
<evidence type="ECO:0000313" key="2">
    <source>
        <dbReference type="Proteomes" id="UP000805704"/>
    </source>
</evidence>
<accession>A0ACB7EPG7</accession>
<dbReference type="Proteomes" id="UP000805704">
    <property type="component" value="Chromosome 3"/>
</dbReference>
<evidence type="ECO:0000313" key="1">
    <source>
        <dbReference type="EMBL" id="KAG8004100.1"/>
    </source>
</evidence>
<organism evidence="1 2">
    <name type="scientific">Nibea albiflora</name>
    <name type="common">Yellow drum</name>
    <name type="synonym">Corvina albiflora</name>
    <dbReference type="NCBI Taxonomy" id="240163"/>
    <lineage>
        <taxon>Eukaryota</taxon>
        <taxon>Metazoa</taxon>
        <taxon>Chordata</taxon>
        <taxon>Craniata</taxon>
        <taxon>Vertebrata</taxon>
        <taxon>Euteleostomi</taxon>
        <taxon>Actinopterygii</taxon>
        <taxon>Neopterygii</taxon>
        <taxon>Teleostei</taxon>
        <taxon>Neoteleostei</taxon>
        <taxon>Acanthomorphata</taxon>
        <taxon>Eupercaria</taxon>
        <taxon>Sciaenidae</taxon>
        <taxon>Nibea</taxon>
    </lineage>
</organism>
<gene>
    <name evidence="1" type="ORF">GBF38_008193</name>
</gene>
<reference evidence="1" key="1">
    <citation type="submission" date="2020-04" db="EMBL/GenBank/DDBJ databases">
        <title>A chromosome-scale assembly and high-density genetic map of the yellow drum (Nibea albiflora) genome.</title>
        <authorList>
            <person name="Xu D."/>
            <person name="Zhang W."/>
            <person name="Chen R."/>
            <person name="Tan P."/>
            <person name="Wang L."/>
            <person name="Song H."/>
            <person name="Tian L."/>
            <person name="Zhu Q."/>
            <person name="Wang B."/>
        </authorList>
    </citation>
    <scope>NUCLEOTIDE SEQUENCE</scope>
    <source>
        <strain evidence="1">ZJHYS-2018</strain>
    </source>
</reference>
<proteinExistence type="predicted"/>